<accession>A0AAU9RX78</accession>
<organism evidence="1 2">
    <name type="scientific">Thlaspi arvense</name>
    <name type="common">Field penny-cress</name>
    <dbReference type="NCBI Taxonomy" id="13288"/>
    <lineage>
        <taxon>Eukaryota</taxon>
        <taxon>Viridiplantae</taxon>
        <taxon>Streptophyta</taxon>
        <taxon>Embryophyta</taxon>
        <taxon>Tracheophyta</taxon>
        <taxon>Spermatophyta</taxon>
        <taxon>Magnoliopsida</taxon>
        <taxon>eudicotyledons</taxon>
        <taxon>Gunneridae</taxon>
        <taxon>Pentapetalae</taxon>
        <taxon>rosids</taxon>
        <taxon>malvids</taxon>
        <taxon>Brassicales</taxon>
        <taxon>Brassicaceae</taxon>
        <taxon>Thlaspideae</taxon>
        <taxon>Thlaspi</taxon>
    </lineage>
</organism>
<sequence length="76" mass="8453">MRFDKSNQDSVTLLFWISDKIGNVVRSVKSGFRKFPVSFGEHFDFYKIGQLSHAGGDIKPPGSYCGVYKIPGSIGH</sequence>
<dbReference type="Proteomes" id="UP000836841">
    <property type="component" value="Chromosome 3"/>
</dbReference>
<reference evidence="1 2" key="1">
    <citation type="submission" date="2022-03" db="EMBL/GenBank/DDBJ databases">
        <authorList>
            <person name="Nunn A."/>
            <person name="Chopra R."/>
            <person name="Nunn A."/>
            <person name="Contreras Garrido A."/>
        </authorList>
    </citation>
    <scope>NUCLEOTIDE SEQUENCE [LARGE SCALE GENOMIC DNA]</scope>
</reference>
<dbReference type="AlphaFoldDB" id="A0AAU9RX78"/>
<evidence type="ECO:0000313" key="2">
    <source>
        <dbReference type="Proteomes" id="UP000836841"/>
    </source>
</evidence>
<protein>
    <submittedName>
        <fullName evidence="1">Uncharacterized protein</fullName>
    </submittedName>
</protein>
<gene>
    <name evidence="1" type="ORF">TAV2_LOCUS11191</name>
</gene>
<evidence type="ECO:0000313" key="1">
    <source>
        <dbReference type="EMBL" id="CAH2052320.1"/>
    </source>
</evidence>
<keyword evidence="2" id="KW-1185">Reference proteome</keyword>
<proteinExistence type="predicted"/>
<dbReference type="EMBL" id="OU466859">
    <property type="protein sequence ID" value="CAH2052320.1"/>
    <property type="molecule type" value="Genomic_DNA"/>
</dbReference>
<name>A0AAU9RX78_THLAR</name>